<dbReference type="Proteomes" id="UP000548326">
    <property type="component" value="Unassembled WGS sequence"/>
</dbReference>
<keyword evidence="3" id="KW-1185">Reference proteome</keyword>
<evidence type="ECO:0000313" key="4">
    <source>
        <dbReference type="Proteomes" id="UP000548326"/>
    </source>
</evidence>
<proteinExistence type="predicted"/>
<gene>
    <name evidence="2" type="ORF">HDF22_000589</name>
    <name evidence="1" type="ORF">HDF23_004771</name>
</gene>
<protein>
    <submittedName>
        <fullName evidence="2">Uncharacterized protein</fullName>
    </submittedName>
</protein>
<evidence type="ECO:0000313" key="2">
    <source>
        <dbReference type="EMBL" id="MBB6126484.1"/>
    </source>
</evidence>
<accession>A0A1N7EUT4</accession>
<organism evidence="2 4">
    <name type="scientific">Mucilaginibacter lappiensis</name>
    <dbReference type="NCBI Taxonomy" id="354630"/>
    <lineage>
        <taxon>Bacteria</taxon>
        <taxon>Pseudomonadati</taxon>
        <taxon>Bacteroidota</taxon>
        <taxon>Sphingobacteriia</taxon>
        <taxon>Sphingobacteriales</taxon>
        <taxon>Sphingobacteriaceae</taxon>
        <taxon>Mucilaginibacter</taxon>
    </lineage>
</organism>
<comment type="caution">
    <text evidence="2">The sequence shown here is derived from an EMBL/GenBank/DDBJ whole genome shotgun (WGS) entry which is preliminary data.</text>
</comment>
<dbReference type="EMBL" id="JACHCB010000015">
    <property type="protein sequence ID" value="MBB6111998.1"/>
    <property type="molecule type" value="Genomic_DNA"/>
</dbReference>
<dbReference type="AlphaFoldDB" id="A0A1N7EUT4"/>
<evidence type="ECO:0000313" key="3">
    <source>
        <dbReference type="Proteomes" id="UP000541583"/>
    </source>
</evidence>
<reference evidence="3 4" key="1">
    <citation type="submission" date="2020-08" db="EMBL/GenBank/DDBJ databases">
        <title>Genomic Encyclopedia of Type Strains, Phase IV (KMG-V): Genome sequencing to study the core and pangenomes of soil and plant-associated prokaryotes.</title>
        <authorList>
            <person name="Whitman W."/>
        </authorList>
    </citation>
    <scope>NUCLEOTIDE SEQUENCE [LARGE SCALE GENOMIC DNA]</scope>
    <source>
        <strain evidence="1 3">ANJLi2</strain>
        <strain evidence="2 4">MP601</strain>
    </source>
</reference>
<dbReference type="EMBL" id="JACHCA010000002">
    <property type="protein sequence ID" value="MBB6126484.1"/>
    <property type="molecule type" value="Genomic_DNA"/>
</dbReference>
<dbReference type="Proteomes" id="UP000541583">
    <property type="component" value="Unassembled WGS sequence"/>
</dbReference>
<evidence type="ECO:0000313" key="1">
    <source>
        <dbReference type="EMBL" id="MBB6111998.1"/>
    </source>
</evidence>
<dbReference type="STRING" id="354630.SAMN05421821_115103"/>
<sequence>MKLQSTVNSLTLRKYNAWAEETSRSPGKIFFVSKIIG</sequence>
<name>A0A1N7EUT4_9SPHI</name>